<dbReference type="Proteomes" id="UP000316726">
    <property type="component" value="Chromosome 11"/>
</dbReference>
<sequence length="134" mass="15591">MSGVGADGVKEEDRKAFLDLQRTMFLESQKLKKLEQQQRQSQVEKRKNELCLQELGSLPPQVNCYRTIGRTFVLVNREDMCRELEQSCKDNEEFFVNSKDKKVYLEKQVREAEENIRELLRGAPLLAKQIAGVQ</sequence>
<gene>
    <name evidence="3" type="ORF">A3770_11p61120</name>
</gene>
<dbReference type="InterPro" id="IPR009053">
    <property type="entry name" value="Prefoldin"/>
</dbReference>
<dbReference type="AlphaFoldDB" id="A0A5B8MV05"/>
<dbReference type="PANTHER" id="PTHR20903">
    <property type="entry name" value="PREFOLDIN SUBUNIT 1-RELATED"/>
    <property type="match status" value="1"/>
</dbReference>
<dbReference type="Gene3D" id="1.10.287.370">
    <property type="match status" value="1"/>
</dbReference>
<reference evidence="3 4" key="1">
    <citation type="submission" date="2018-07" db="EMBL/GenBank/DDBJ databases">
        <title>The complete nuclear genome of the prasinophyte Chloropicon primus (CCMP1205).</title>
        <authorList>
            <person name="Pombert J.-F."/>
            <person name="Otis C."/>
            <person name="Turmel M."/>
            <person name="Lemieux C."/>
        </authorList>
    </citation>
    <scope>NUCLEOTIDE SEQUENCE [LARGE SCALE GENOMIC DNA]</scope>
    <source>
        <strain evidence="3 4">CCMP1205</strain>
    </source>
</reference>
<dbReference type="GO" id="GO:0044183">
    <property type="term" value="F:protein folding chaperone"/>
    <property type="evidence" value="ECO:0007669"/>
    <property type="project" value="TreeGrafter"/>
</dbReference>
<dbReference type="EMBL" id="CP031044">
    <property type="protein sequence ID" value="QDZ23594.1"/>
    <property type="molecule type" value="Genomic_DNA"/>
</dbReference>
<accession>A0A5B8MV05</accession>
<dbReference type="GO" id="GO:0051082">
    <property type="term" value="F:unfolded protein binding"/>
    <property type="evidence" value="ECO:0007669"/>
    <property type="project" value="InterPro"/>
</dbReference>
<organism evidence="3 4">
    <name type="scientific">Chloropicon primus</name>
    <dbReference type="NCBI Taxonomy" id="1764295"/>
    <lineage>
        <taxon>Eukaryota</taxon>
        <taxon>Viridiplantae</taxon>
        <taxon>Chlorophyta</taxon>
        <taxon>Chloropicophyceae</taxon>
        <taxon>Chloropicales</taxon>
        <taxon>Chloropicaceae</taxon>
        <taxon>Chloropicon</taxon>
    </lineage>
</organism>
<name>A0A5B8MV05_9CHLO</name>
<evidence type="ECO:0000256" key="2">
    <source>
        <dbReference type="ARBA" id="ARBA00023186"/>
    </source>
</evidence>
<dbReference type="SUPFAM" id="SSF46579">
    <property type="entry name" value="Prefoldin"/>
    <property type="match status" value="1"/>
</dbReference>
<dbReference type="PANTHER" id="PTHR20903:SF0">
    <property type="entry name" value="PREFOLDIN SUBUNIT 1"/>
    <property type="match status" value="1"/>
</dbReference>
<dbReference type="GO" id="GO:0009409">
    <property type="term" value="P:response to cold"/>
    <property type="evidence" value="ECO:0007669"/>
    <property type="project" value="UniProtKB-ARBA"/>
</dbReference>
<evidence type="ECO:0000313" key="3">
    <source>
        <dbReference type="EMBL" id="QDZ23594.1"/>
    </source>
</evidence>
<dbReference type="STRING" id="1764295.A0A5B8MV05"/>
<dbReference type="InterPro" id="IPR002777">
    <property type="entry name" value="PFD_beta-like"/>
</dbReference>
<protein>
    <submittedName>
        <fullName evidence="3">Prefoldin</fullName>
    </submittedName>
</protein>
<keyword evidence="2" id="KW-0143">Chaperone</keyword>
<dbReference type="GO" id="GO:0005737">
    <property type="term" value="C:cytoplasm"/>
    <property type="evidence" value="ECO:0007669"/>
    <property type="project" value="TreeGrafter"/>
</dbReference>
<dbReference type="OrthoDB" id="5242628at2759"/>
<comment type="similarity">
    <text evidence="1">Belongs to the prefoldin subunit beta family.</text>
</comment>
<proteinExistence type="inferred from homology"/>
<dbReference type="Pfam" id="PF01920">
    <property type="entry name" value="Prefoldin_2"/>
    <property type="match status" value="1"/>
</dbReference>
<keyword evidence="4" id="KW-1185">Reference proteome</keyword>
<evidence type="ECO:0000313" key="4">
    <source>
        <dbReference type="Proteomes" id="UP000316726"/>
    </source>
</evidence>
<dbReference type="GO" id="GO:0016272">
    <property type="term" value="C:prefoldin complex"/>
    <property type="evidence" value="ECO:0007669"/>
    <property type="project" value="InterPro"/>
</dbReference>
<evidence type="ECO:0000256" key="1">
    <source>
        <dbReference type="ARBA" id="ARBA00008045"/>
    </source>
</evidence>